<organism evidence="1">
    <name type="scientific">uncultured Caudovirales phage</name>
    <dbReference type="NCBI Taxonomy" id="2100421"/>
    <lineage>
        <taxon>Viruses</taxon>
        <taxon>Duplodnaviria</taxon>
        <taxon>Heunggongvirae</taxon>
        <taxon>Uroviricota</taxon>
        <taxon>Caudoviricetes</taxon>
        <taxon>Peduoviridae</taxon>
        <taxon>Maltschvirus</taxon>
        <taxon>Maltschvirus maltsch</taxon>
    </lineage>
</organism>
<proteinExistence type="predicted"/>
<name>A0A6J5MT10_9CAUD</name>
<evidence type="ECO:0000313" key="1">
    <source>
        <dbReference type="EMBL" id="CAB4149121.1"/>
    </source>
</evidence>
<sequence>MNKLILISAAVIGILSNALPVIIVCLTVCILSMSKEIKTK</sequence>
<gene>
    <name evidence="1" type="ORF">UFOVP532_51</name>
</gene>
<accession>A0A6J5MT10</accession>
<reference evidence="1" key="1">
    <citation type="submission" date="2020-04" db="EMBL/GenBank/DDBJ databases">
        <authorList>
            <person name="Chiriac C."/>
            <person name="Salcher M."/>
            <person name="Ghai R."/>
            <person name="Kavagutti S V."/>
        </authorList>
    </citation>
    <scope>NUCLEOTIDE SEQUENCE</scope>
</reference>
<dbReference type="EMBL" id="LR796497">
    <property type="protein sequence ID" value="CAB4149121.1"/>
    <property type="molecule type" value="Genomic_DNA"/>
</dbReference>
<protein>
    <submittedName>
        <fullName evidence="1">Uncharacterized protein</fullName>
    </submittedName>
</protein>